<keyword evidence="4" id="KW-0805">Transcription regulation</keyword>
<evidence type="ECO:0000256" key="3">
    <source>
        <dbReference type="ARBA" id="ARBA00022853"/>
    </source>
</evidence>
<evidence type="ECO:0000256" key="6">
    <source>
        <dbReference type="ARBA" id="ARBA00023242"/>
    </source>
</evidence>
<dbReference type="AlphaFoldDB" id="A0A0D8Y9V6"/>
<reference evidence="9 10" key="1">
    <citation type="submission" date="2013-11" db="EMBL/GenBank/DDBJ databases">
        <title>Draft genome of the bovine lungworm Dictyocaulus viviparus.</title>
        <authorList>
            <person name="Mitreva M."/>
        </authorList>
    </citation>
    <scope>NUCLEOTIDE SEQUENCE [LARGE SCALE GENOMIC DNA]</scope>
    <source>
        <strain evidence="9 10">HannoverDv2000</strain>
    </source>
</reference>
<evidence type="ECO:0000256" key="2">
    <source>
        <dbReference type="ARBA" id="ARBA00022737"/>
    </source>
</evidence>
<feature type="region of interest" description="Disordered" evidence="7">
    <location>
        <begin position="1"/>
        <end position="22"/>
    </location>
</feature>
<accession>A0A0D8Y9V6</accession>
<dbReference type="EMBL" id="KN716151">
    <property type="protein sequence ID" value="KJH53535.1"/>
    <property type="molecule type" value="Genomic_DNA"/>
</dbReference>
<keyword evidence="3" id="KW-0156">Chromatin regulator</keyword>
<feature type="domain" description="BAH" evidence="8">
    <location>
        <begin position="34"/>
        <end position="154"/>
    </location>
</feature>
<name>A0A0D8Y9V6_DICVI</name>
<evidence type="ECO:0000313" key="10">
    <source>
        <dbReference type="Proteomes" id="UP000053766"/>
    </source>
</evidence>
<dbReference type="GO" id="GO:0006368">
    <property type="term" value="P:transcription elongation by RNA polymerase II"/>
    <property type="evidence" value="ECO:0007669"/>
    <property type="project" value="TreeGrafter"/>
</dbReference>
<evidence type="ECO:0000313" key="9">
    <source>
        <dbReference type="EMBL" id="KJH53535.1"/>
    </source>
</evidence>
<dbReference type="InterPro" id="IPR043151">
    <property type="entry name" value="BAH_sf"/>
</dbReference>
<evidence type="ECO:0000256" key="5">
    <source>
        <dbReference type="ARBA" id="ARBA00023163"/>
    </source>
</evidence>
<dbReference type="GO" id="GO:0016586">
    <property type="term" value="C:RSC-type complex"/>
    <property type="evidence" value="ECO:0007669"/>
    <property type="project" value="InterPro"/>
</dbReference>
<dbReference type="OrthoDB" id="10009055at2759"/>
<dbReference type="SMART" id="SM00439">
    <property type="entry name" value="BAH"/>
    <property type="match status" value="1"/>
</dbReference>
<evidence type="ECO:0000256" key="7">
    <source>
        <dbReference type="SAM" id="MobiDB-lite"/>
    </source>
</evidence>
<dbReference type="InterPro" id="IPR037382">
    <property type="entry name" value="Rsc/polybromo"/>
</dbReference>
<feature type="compositionally biased region" description="Basic and acidic residues" evidence="7">
    <location>
        <begin position="190"/>
        <end position="199"/>
    </location>
</feature>
<dbReference type="InterPro" id="IPR001025">
    <property type="entry name" value="BAH_dom"/>
</dbReference>
<evidence type="ECO:0000256" key="1">
    <source>
        <dbReference type="ARBA" id="ARBA00004123"/>
    </source>
</evidence>
<proteinExistence type="predicted"/>
<keyword evidence="2" id="KW-0677">Repeat</keyword>
<reference evidence="10" key="2">
    <citation type="journal article" date="2016" name="Sci. Rep.">
        <title>Dictyocaulus viviparus genome, variome and transcriptome elucidate lungworm biology and support future intervention.</title>
        <authorList>
            <person name="McNulty S.N."/>
            <person name="Strube C."/>
            <person name="Rosa B.A."/>
            <person name="Martin J.C."/>
            <person name="Tyagi R."/>
            <person name="Choi Y.J."/>
            <person name="Wang Q."/>
            <person name="Hallsworth Pepin K."/>
            <person name="Zhang X."/>
            <person name="Ozersky P."/>
            <person name="Wilson R.K."/>
            <person name="Sternberg P.W."/>
            <person name="Gasser R.B."/>
            <person name="Mitreva M."/>
        </authorList>
    </citation>
    <scope>NUCLEOTIDE SEQUENCE [LARGE SCALE GENOMIC DNA]</scope>
    <source>
        <strain evidence="10">HannoverDv2000</strain>
    </source>
</reference>
<keyword evidence="5" id="KW-0804">Transcription</keyword>
<keyword evidence="6" id="KW-0539">Nucleus</keyword>
<dbReference type="Proteomes" id="UP000053766">
    <property type="component" value="Unassembled WGS sequence"/>
</dbReference>
<keyword evidence="10" id="KW-1185">Reference proteome</keyword>
<dbReference type="PROSITE" id="PS51038">
    <property type="entry name" value="BAH"/>
    <property type="match status" value="1"/>
</dbReference>
<comment type="subcellular location">
    <subcellularLocation>
        <location evidence="1">Nucleus</location>
    </subcellularLocation>
</comment>
<organism evidence="9 10">
    <name type="scientific">Dictyocaulus viviparus</name>
    <name type="common">Bovine lungworm</name>
    <dbReference type="NCBI Taxonomy" id="29172"/>
    <lineage>
        <taxon>Eukaryota</taxon>
        <taxon>Metazoa</taxon>
        <taxon>Ecdysozoa</taxon>
        <taxon>Nematoda</taxon>
        <taxon>Chromadorea</taxon>
        <taxon>Rhabditida</taxon>
        <taxon>Rhabditina</taxon>
        <taxon>Rhabditomorpha</taxon>
        <taxon>Strongyloidea</taxon>
        <taxon>Metastrongylidae</taxon>
        <taxon>Dictyocaulus</taxon>
    </lineage>
</organism>
<dbReference type="Gene3D" id="2.30.30.490">
    <property type="match status" value="1"/>
</dbReference>
<evidence type="ECO:0000256" key="4">
    <source>
        <dbReference type="ARBA" id="ARBA00023015"/>
    </source>
</evidence>
<protein>
    <submittedName>
        <fullName evidence="9">BAH domain protein</fullName>
    </submittedName>
</protein>
<gene>
    <name evidence="9" type="ORF">DICVIV_00280</name>
</gene>
<evidence type="ECO:0000259" key="8">
    <source>
        <dbReference type="PROSITE" id="PS51038"/>
    </source>
</evidence>
<sequence length="232" mass="26795">MHHEAELQRRESNEQEIGKQEGEVDLDSLTFDGVEYTTPSYAYITRTDDNARAPPHIIRIERIFKTDTGDMMVRGKWVYRPHETLHLANRKFMENEVFITPFIDTVLAERLCGKCVVISLKTAINNIVESVNSKDVYICECRYLGKPRYFAKLKTWPFADEEEKMKLTPRSCPLSPVRVTSDFIKADGIAHKEDDEKSHSHSSSSSDEDDRLRDSVILDIERPEVKLLPHLL</sequence>
<dbReference type="GO" id="GO:0003682">
    <property type="term" value="F:chromatin binding"/>
    <property type="evidence" value="ECO:0007669"/>
    <property type="project" value="InterPro"/>
</dbReference>
<dbReference type="STRING" id="29172.A0A0D8Y9V6"/>
<dbReference type="PANTHER" id="PTHR16062:SF19">
    <property type="entry name" value="PROTEIN POLYBROMO-1"/>
    <property type="match status" value="1"/>
</dbReference>
<feature type="region of interest" description="Disordered" evidence="7">
    <location>
        <begin position="190"/>
        <end position="211"/>
    </location>
</feature>
<dbReference type="Pfam" id="PF01426">
    <property type="entry name" value="BAH"/>
    <property type="match status" value="1"/>
</dbReference>
<dbReference type="GO" id="GO:0006338">
    <property type="term" value="P:chromatin remodeling"/>
    <property type="evidence" value="ECO:0007669"/>
    <property type="project" value="InterPro"/>
</dbReference>
<dbReference type="PANTHER" id="PTHR16062">
    <property type="entry name" value="SWI/SNF-RELATED"/>
    <property type="match status" value="1"/>
</dbReference>
<dbReference type="GO" id="GO:0016514">
    <property type="term" value="C:SWI/SNF complex"/>
    <property type="evidence" value="ECO:0007669"/>
    <property type="project" value="TreeGrafter"/>
</dbReference>